<gene>
    <name evidence="5" type="ORF">SAMN02983006_01985</name>
</gene>
<dbReference type="RefSeq" id="WP_089862056.1">
    <property type="nucleotide sequence ID" value="NZ_FOTI01000030.1"/>
</dbReference>
<organism evidence="5 6">
    <name type="scientific">Halanaerobium salsuginis</name>
    <dbReference type="NCBI Taxonomy" id="29563"/>
    <lineage>
        <taxon>Bacteria</taxon>
        <taxon>Bacillati</taxon>
        <taxon>Bacillota</taxon>
        <taxon>Clostridia</taxon>
        <taxon>Halanaerobiales</taxon>
        <taxon>Halanaerobiaceae</taxon>
        <taxon>Halanaerobium</taxon>
    </lineage>
</organism>
<dbReference type="GO" id="GO:0003700">
    <property type="term" value="F:DNA-binding transcription factor activity"/>
    <property type="evidence" value="ECO:0007669"/>
    <property type="project" value="TreeGrafter"/>
</dbReference>
<reference evidence="5 6" key="1">
    <citation type="submission" date="2016-10" db="EMBL/GenBank/DDBJ databases">
        <authorList>
            <person name="de Groot N.N."/>
        </authorList>
    </citation>
    <scope>NUCLEOTIDE SEQUENCE [LARGE SCALE GENOMIC DNA]</scope>
    <source>
        <strain evidence="5 6">ATCC 51327</strain>
    </source>
</reference>
<feature type="domain" description="HTH cro/C1-type" evidence="4">
    <location>
        <begin position="12"/>
        <end position="66"/>
    </location>
</feature>
<dbReference type="InterPro" id="IPR050807">
    <property type="entry name" value="TransReg_Diox_bact_type"/>
</dbReference>
<dbReference type="CDD" id="cd00093">
    <property type="entry name" value="HTH_XRE"/>
    <property type="match status" value="1"/>
</dbReference>
<evidence type="ECO:0000256" key="3">
    <source>
        <dbReference type="ARBA" id="ARBA00023163"/>
    </source>
</evidence>
<dbReference type="SMART" id="SM00530">
    <property type="entry name" value="HTH_XRE"/>
    <property type="match status" value="1"/>
</dbReference>
<evidence type="ECO:0000256" key="2">
    <source>
        <dbReference type="ARBA" id="ARBA00023125"/>
    </source>
</evidence>
<dbReference type="GO" id="GO:0005829">
    <property type="term" value="C:cytosol"/>
    <property type="evidence" value="ECO:0007669"/>
    <property type="project" value="TreeGrafter"/>
</dbReference>
<dbReference type="AlphaFoldDB" id="A0A1I4KDU8"/>
<dbReference type="CDD" id="cd02209">
    <property type="entry name" value="cupin_XRE_C"/>
    <property type="match status" value="1"/>
</dbReference>
<keyword evidence="2" id="KW-0238">DNA-binding</keyword>
<dbReference type="PANTHER" id="PTHR46797">
    <property type="entry name" value="HTH-TYPE TRANSCRIPTIONAL REGULATOR"/>
    <property type="match status" value="1"/>
</dbReference>
<dbReference type="InterPro" id="IPR011051">
    <property type="entry name" value="RmlC_Cupin_sf"/>
</dbReference>
<dbReference type="SUPFAM" id="SSF51182">
    <property type="entry name" value="RmlC-like cupins"/>
    <property type="match status" value="1"/>
</dbReference>
<dbReference type="InterPro" id="IPR014710">
    <property type="entry name" value="RmlC-like_jellyroll"/>
</dbReference>
<proteinExistence type="predicted"/>
<dbReference type="Pfam" id="PF07883">
    <property type="entry name" value="Cupin_2"/>
    <property type="match status" value="1"/>
</dbReference>
<protein>
    <submittedName>
        <fullName evidence="5">Transcriptional regulator, XRE family with cupin sensor</fullName>
    </submittedName>
</protein>
<dbReference type="PROSITE" id="PS50943">
    <property type="entry name" value="HTH_CROC1"/>
    <property type="match status" value="1"/>
</dbReference>
<dbReference type="Gene3D" id="2.60.120.10">
    <property type="entry name" value="Jelly Rolls"/>
    <property type="match status" value="1"/>
</dbReference>
<dbReference type="SUPFAM" id="SSF47413">
    <property type="entry name" value="lambda repressor-like DNA-binding domains"/>
    <property type="match status" value="1"/>
</dbReference>
<dbReference type="InterPro" id="IPR001387">
    <property type="entry name" value="Cro/C1-type_HTH"/>
</dbReference>
<dbReference type="InterPro" id="IPR010982">
    <property type="entry name" value="Lambda_DNA-bd_dom_sf"/>
</dbReference>
<dbReference type="GO" id="GO:0003677">
    <property type="term" value="F:DNA binding"/>
    <property type="evidence" value="ECO:0007669"/>
    <property type="project" value="UniProtKB-KW"/>
</dbReference>
<dbReference type="Gene3D" id="1.10.260.40">
    <property type="entry name" value="lambda repressor-like DNA-binding domains"/>
    <property type="match status" value="1"/>
</dbReference>
<dbReference type="Pfam" id="PF01381">
    <property type="entry name" value="HTH_3"/>
    <property type="match status" value="1"/>
</dbReference>
<dbReference type="InterPro" id="IPR013096">
    <property type="entry name" value="Cupin_2"/>
</dbReference>
<evidence type="ECO:0000256" key="1">
    <source>
        <dbReference type="ARBA" id="ARBA00023015"/>
    </source>
</evidence>
<dbReference type="PANTHER" id="PTHR46797:SF23">
    <property type="entry name" value="HTH-TYPE TRANSCRIPTIONAL REGULATOR SUTR"/>
    <property type="match status" value="1"/>
</dbReference>
<evidence type="ECO:0000313" key="5">
    <source>
        <dbReference type="EMBL" id="SFL76910.1"/>
    </source>
</evidence>
<dbReference type="EMBL" id="FOTI01000030">
    <property type="protein sequence ID" value="SFL76910.1"/>
    <property type="molecule type" value="Genomic_DNA"/>
</dbReference>
<sequence length="183" mass="21069">MEDFNLNIDKKLAELRKKKGYTLSQLEELSGVSKSMLGQIERGESNPTVKTLWKIAKSLNVSFSFFVEENKQTMSKVSKTDVTPVLEAENMYRVYPLLPYTEKRGFEIYLTEMEAGYQHNSEAHSNGVEEYVMPIDGCLEITAADKRLTAGQGEMIHFKADCEHSYYNQTDHLIKIYLILFYN</sequence>
<keyword evidence="6" id="KW-1185">Reference proteome</keyword>
<keyword evidence="3" id="KW-0804">Transcription</keyword>
<evidence type="ECO:0000259" key="4">
    <source>
        <dbReference type="PROSITE" id="PS50943"/>
    </source>
</evidence>
<dbReference type="Proteomes" id="UP000199006">
    <property type="component" value="Unassembled WGS sequence"/>
</dbReference>
<keyword evidence="1" id="KW-0805">Transcription regulation</keyword>
<dbReference type="OrthoDB" id="9781521at2"/>
<name>A0A1I4KDU8_9FIRM</name>
<evidence type="ECO:0000313" key="6">
    <source>
        <dbReference type="Proteomes" id="UP000199006"/>
    </source>
</evidence>
<dbReference type="STRING" id="29563.SAMN02983006_01985"/>
<accession>A0A1I4KDU8</accession>